<proteinExistence type="predicted"/>
<name>A0A846HQE0_9CYAN</name>
<dbReference type="AlphaFoldDB" id="A0A846HQE0"/>
<dbReference type="Proteomes" id="UP000031549">
    <property type="component" value="Unassembled WGS sequence"/>
</dbReference>
<comment type="caution">
    <text evidence="1">The sequence shown here is derived from an EMBL/GenBank/DDBJ whole genome shotgun (WGS) entry which is preliminary data.</text>
</comment>
<accession>A0A846HQE0</accession>
<dbReference type="EMBL" id="JTCM02000202">
    <property type="protein sequence ID" value="NEU77451.1"/>
    <property type="molecule type" value="Genomic_DNA"/>
</dbReference>
<gene>
    <name evidence="1" type="ORF">PI95_034590</name>
</gene>
<keyword evidence="2" id="KW-1185">Reference proteome</keyword>
<evidence type="ECO:0000313" key="2">
    <source>
        <dbReference type="Proteomes" id="UP000031549"/>
    </source>
</evidence>
<dbReference type="RefSeq" id="WP_039747793.1">
    <property type="nucleotide sequence ID" value="NZ_JTCM02000202.1"/>
</dbReference>
<sequence>MKYKQLELFFIPPATRTAVIDPFWDEIEKGTEKTNTVREQVNSTTAPEHNCAESLVASDTNQPHTHWVEKYWVKRRGEKHEYYRYCWMEGRKIYRCHISGRAGSVGANQRKQVVCEAILDGQSPQEIVALVRQYIRGH</sequence>
<evidence type="ECO:0000313" key="1">
    <source>
        <dbReference type="EMBL" id="NEU77451.1"/>
    </source>
</evidence>
<reference evidence="1 2" key="1">
    <citation type="journal article" date="2015" name="Genome Announc.">
        <title>Draft Genome Sequence of Cyanobacterium Hassallia byssoidea Strain VB512170, Isolated from Monuments in India.</title>
        <authorList>
            <person name="Singh D."/>
            <person name="Chandrababunaidu M.M."/>
            <person name="Panda A."/>
            <person name="Sen D."/>
            <person name="Bhattacharyya S."/>
            <person name="Adhikary S.P."/>
            <person name="Tripathy S."/>
        </authorList>
    </citation>
    <scope>NUCLEOTIDE SEQUENCE [LARGE SCALE GENOMIC DNA]</scope>
    <source>
        <strain evidence="1 2">VB512170</strain>
    </source>
</reference>
<protein>
    <submittedName>
        <fullName evidence="1">DUF4102 domain-containing protein</fullName>
    </submittedName>
</protein>
<organism evidence="1 2">
    <name type="scientific">Hassallia byssoidea VB512170</name>
    <dbReference type="NCBI Taxonomy" id="1304833"/>
    <lineage>
        <taxon>Bacteria</taxon>
        <taxon>Bacillati</taxon>
        <taxon>Cyanobacteriota</taxon>
        <taxon>Cyanophyceae</taxon>
        <taxon>Nostocales</taxon>
        <taxon>Tolypothrichaceae</taxon>
        <taxon>Hassallia</taxon>
    </lineage>
</organism>